<sequence length="751" mass="84175">MAKIKKLLALILSICVICTVSVMSVSAANTDDDNDTSASSTITVHYYCEEGTPTIYYWNSLPKNISTEYPGVKMTSEGNNYYKYTFNDVTKINMMFVTNGKQSAELTRNTGEWWYKNKRWSSKNPEDMQDFDRVDMREDTIYFVITTRFYDGDTGNDVHCWDDSQANNPDSDPAWRGDFKGLIDKLDYIKALGFSAIWITPVVTNASGYDYHGYHAMDFSTVDVRYESDGATYQDLIDAAHEKGIKIVQDIVVNHSGNFGEATLAPMFTKEYDSIQDLASVDCMKVIEGSDFAKTFPNYDDLEPKYQYAARLNIMKDTKELDSGNHDTENNYHHFKDLSWESPTVQTGQIAGDCVDINTENPTVANYLNDVYNNYINMGVDAFRLDTEKHVSRLTLNQYYFPSWLKTGGKNFFIFGEVCTRVSEFWNHNIPAISAPFYTWAESDSQYINSFTNDQASNIDLTLKHYDSNASTANQPTSDNVYLDGLKYHTPDYSKANGTSVIDFPMHWNFSNASNAFTRACEEDPYYNDSSWNVTYVDSHDYGPDMDSRYDGGTQSWAENLDVLFTFRGIPCLYYGSELEFQKGVPMDVGPNAPLATTGRAYFGDYLEGDVTATDFGTYTNASGAVASTLEAPLAVHIQQLNQIRRAVPALQKGQYTRSKTYVDGNMAFVRRYTQGATDSLACVTISGGATFKNLPNGKYIDAVTGDVKYVTDGTLTVSSVGRANMRVYVCCADGFTGIDGQIGTNGTYLK</sequence>
<evidence type="ECO:0000256" key="3">
    <source>
        <dbReference type="ARBA" id="ARBA00022729"/>
    </source>
</evidence>
<feature type="domain" description="Glycosyl hydrolase family 13 catalytic" evidence="5">
    <location>
        <begin position="143"/>
        <end position="645"/>
    </location>
</feature>
<dbReference type="SUPFAM" id="SSF51445">
    <property type="entry name" value="(Trans)glycosidases"/>
    <property type="match status" value="1"/>
</dbReference>
<dbReference type="PANTHER" id="PTHR10357">
    <property type="entry name" value="ALPHA-AMYLASE FAMILY MEMBER"/>
    <property type="match status" value="1"/>
</dbReference>
<keyword evidence="7" id="KW-1185">Reference proteome</keyword>
<protein>
    <submittedName>
        <fullName evidence="6">Beta/alpha-amylase</fullName>
    </submittedName>
</protein>
<dbReference type="PANTHER" id="PTHR10357:SF215">
    <property type="entry name" value="ALPHA-AMYLASE 1"/>
    <property type="match status" value="1"/>
</dbReference>
<keyword evidence="3 4" id="KW-0732">Signal</keyword>
<dbReference type="EMBL" id="NNSR01000032">
    <property type="protein sequence ID" value="PKD32129.1"/>
    <property type="molecule type" value="Genomic_DNA"/>
</dbReference>
<dbReference type="InterPro" id="IPR006047">
    <property type="entry name" value="GH13_cat_dom"/>
</dbReference>
<dbReference type="AlphaFoldDB" id="A0A2N0UYS1"/>
<gene>
    <name evidence="6" type="ORF">RBATCC27255_00616</name>
</gene>
<proteinExistence type="predicted"/>
<reference evidence="6" key="1">
    <citation type="journal article" date="2018" name="Environ. Microbiol.">
        <title>Sporulation capability and amylosome conservation among diverse human colonic and rumen isolates of the keystone starch-degrader Ruminococcus bromii.</title>
        <authorList>
            <person name="Mukhopadhya I."/>
            <person name="Morais S."/>
            <person name="Laverde-Gomez J."/>
            <person name="Sheridan P.O."/>
            <person name="Walker A.W."/>
            <person name="Kelly W."/>
            <person name="Klieve A.V."/>
            <person name="Ouwerkerk D."/>
            <person name="Duncan S.H."/>
            <person name="Louis P."/>
            <person name="Koropatkin N."/>
            <person name="Cockburn D."/>
            <person name="Kibler R."/>
            <person name="Cooper P.J."/>
            <person name="Sandoval C."/>
            <person name="Crost E."/>
            <person name="Juge N."/>
            <person name="Bayer E.A."/>
            <person name="Flint H.J."/>
        </authorList>
    </citation>
    <scope>NUCLEOTIDE SEQUENCE [LARGE SCALE GENOMIC DNA]</scope>
    <source>
        <strain evidence="6">ATCC 27255</strain>
    </source>
</reference>
<dbReference type="Gene3D" id="3.20.20.80">
    <property type="entry name" value="Glycosidases"/>
    <property type="match status" value="2"/>
</dbReference>
<evidence type="ECO:0000259" key="5">
    <source>
        <dbReference type="SMART" id="SM00642"/>
    </source>
</evidence>
<dbReference type="Proteomes" id="UP000233425">
    <property type="component" value="Unassembled WGS sequence"/>
</dbReference>
<evidence type="ECO:0000256" key="2">
    <source>
        <dbReference type="ARBA" id="ARBA00022723"/>
    </source>
</evidence>
<dbReference type="GO" id="GO:0046872">
    <property type="term" value="F:metal ion binding"/>
    <property type="evidence" value="ECO:0007669"/>
    <property type="project" value="UniProtKB-KW"/>
</dbReference>
<dbReference type="RefSeq" id="WP_101028701.1">
    <property type="nucleotide sequence ID" value="NZ_CABMMZ010000032.1"/>
</dbReference>
<dbReference type="InterPro" id="IPR013783">
    <property type="entry name" value="Ig-like_fold"/>
</dbReference>
<evidence type="ECO:0000313" key="6">
    <source>
        <dbReference type="EMBL" id="PKD32129.1"/>
    </source>
</evidence>
<dbReference type="SMART" id="SM00642">
    <property type="entry name" value="Aamy"/>
    <property type="match status" value="1"/>
</dbReference>
<accession>A0A2N0UYS1</accession>
<comment type="caution">
    <text evidence="6">The sequence shown here is derived from an EMBL/GenBank/DDBJ whole genome shotgun (WGS) entry which is preliminary data.</text>
</comment>
<organism evidence="6 7">
    <name type="scientific">Ruminococcus bromii</name>
    <dbReference type="NCBI Taxonomy" id="40518"/>
    <lineage>
        <taxon>Bacteria</taxon>
        <taxon>Bacillati</taxon>
        <taxon>Bacillota</taxon>
        <taxon>Clostridia</taxon>
        <taxon>Eubacteriales</taxon>
        <taxon>Oscillospiraceae</taxon>
        <taxon>Ruminococcus</taxon>
    </lineage>
</organism>
<evidence type="ECO:0000256" key="4">
    <source>
        <dbReference type="SAM" id="SignalP"/>
    </source>
</evidence>
<dbReference type="Gene3D" id="2.60.40.10">
    <property type="entry name" value="Immunoglobulins"/>
    <property type="match status" value="1"/>
</dbReference>
<dbReference type="InterPro" id="IPR017853">
    <property type="entry name" value="GH"/>
</dbReference>
<name>A0A2N0UYS1_9FIRM</name>
<dbReference type="Pfam" id="PF00128">
    <property type="entry name" value="Alpha-amylase"/>
    <property type="match status" value="1"/>
</dbReference>
<dbReference type="Pfam" id="PF16738">
    <property type="entry name" value="CBM26"/>
    <property type="match status" value="1"/>
</dbReference>
<dbReference type="CDD" id="cd11339">
    <property type="entry name" value="AmyAc_bac_CMD_like_2"/>
    <property type="match status" value="1"/>
</dbReference>
<evidence type="ECO:0000313" key="7">
    <source>
        <dbReference type="Proteomes" id="UP000233425"/>
    </source>
</evidence>
<feature type="chain" id="PRO_5014670907" evidence="4">
    <location>
        <begin position="28"/>
        <end position="751"/>
    </location>
</feature>
<comment type="cofactor">
    <cofactor evidence="1">
        <name>Ca(2+)</name>
        <dbReference type="ChEBI" id="CHEBI:29108"/>
    </cofactor>
</comment>
<dbReference type="InterPro" id="IPR031965">
    <property type="entry name" value="CBM26"/>
</dbReference>
<dbReference type="GO" id="GO:0005975">
    <property type="term" value="P:carbohydrate metabolic process"/>
    <property type="evidence" value="ECO:0007669"/>
    <property type="project" value="InterPro"/>
</dbReference>
<keyword evidence="2" id="KW-0479">Metal-binding</keyword>
<evidence type="ECO:0000256" key="1">
    <source>
        <dbReference type="ARBA" id="ARBA00001913"/>
    </source>
</evidence>
<feature type="signal peptide" evidence="4">
    <location>
        <begin position="1"/>
        <end position="27"/>
    </location>
</feature>